<evidence type="ECO:0000259" key="14">
    <source>
        <dbReference type="SMART" id="SM00065"/>
    </source>
</evidence>
<evidence type="ECO:0000256" key="11">
    <source>
        <dbReference type="ARBA" id="ARBA00022723"/>
    </source>
</evidence>
<dbReference type="NCBIfam" id="TIGR01417">
    <property type="entry name" value="PTS_I_fam"/>
    <property type="match status" value="1"/>
</dbReference>
<dbReference type="InterPro" id="IPR040442">
    <property type="entry name" value="Pyrv_kinase-like_dom_sf"/>
</dbReference>
<organism evidence="15 16">
    <name type="scientific">Elstera cyanobacteriorum</name>
    <dbReference type="NCBI Taxonomy" id="2022747"/>
    <lineage>
        <taxon>Bacteria</taxon>
        <taxon>Pseudomonadati</taxon>
        <taxon>Pseudomonadota</taxon>
        <taxon>Alphaproteobacteria</taxon>
        <taxon>Rhodospirillales</taxon>
        <taxon>Rhodospirillaceae</taxon>
        <taxon>Elstera</taxon>
    </lineage>
</organism>
<dbReference type="EMBL" id="NOXS01000033">
    <property type="protein sequence ID" value="OYQ17943.1"/>
    <property type="molecule type" value="Genomic_DNA"/>
</dbReference>
<evidence type="ECO:0000313" key="16">
    <source>
        <dbReference type="Proteomes" id="UP000216361"/>
    </source>
</evidence>
<dbReference type="PANTHER" id="PTHR46244">
    <property type="entry name" value="PHOSPHOENOLPYRUVATE-PROTEIN PHOSPHOTRANSFERASE"/>
    <property type="match status" value="1"/>
</dbReference>
<dbReference type="SUPFAM" id="SSF52009">
    <property type="entry name" value="Phosphohistidine domain"/>
    <property type="match status" value="1"/>
</dbReference>
<evidence type="ECO:0000256" key="1">
    <source>
        <dbReference type="ARBA" id="ARBA00000683"/>
    </source>
</evidence>
<dbReference type="PROSITE" id="PS00742">
    <property type="entry name" value="PEP_ENZYMES_2"/>
    <property type="match status" value="1"/>
</dbReference>
<dbReference type="AlphaFoldDB" id="A0A255XLV0"/>
<evidence type="ECO:0000256" key="5">
    <source>
        <dbReference type="ARBA" id="ARBA00012232"/>
    </source>
</evidence>
<keyword evidence="10" id="KW-0598">Phosphotransferase system</keyword>
<dbReference type="GO" id="GO:0005737">
    <property type="term" value="C:cytoplasm"/>
    <property type="evidence" value="ECO:0007669"/>
    <property type="project" value="UniProtKB-SubCell"/>
</dbReference>
<keyword evidence="12" id="KW-0418">Kinase</keyword>
<protein>
    <recommendedName>
        <fullName evidence="5">phosphoenolpyruvate--protein phosphotransferase</fullName>
        <ecNumber evidence="5">2.7.3.9</ecNumber>
    </recommendedName>
</protein>
<dbReference type="InterPro" id="IPR006318">
    <property type="entry name" value="PTS_EI-like"/>
</dbReference>
<dbReference type="GO" id="GO:0016301">
    <property type="term" value="F:kinase activity"/>
    <property type="evidence" value="ECO:0007669"/>
    <property type="project" value="UniProtKB-KW"/>
</dbReference>
<keyword evidence="11" id="KW-0479">Metal-binding</keyword>
<dbReference type="PANTHER" id="PTHR46244:SF6">
    <property type="entry name" value="PHOSPHOENOLPYRUVATE-PROTEIN PHOSPHOTRANSFERASE"/>
    <property type="match status" value="1"/>
</dbReference>
<dbReference type="EC" id="2.7.3.9" evidence="5"/>
<comment type="catalytic activity">
    <reaction evidence="1">
        <text>L-histidyl-[protein] + phosphoenolpyruvate = N(pros)-phospho-L-histidyl-[protein] + pyruvate</text>
        <dbReference type="Rhea" id="RHEA:23880"/>
        <dbReference type="Rhea" id="RHEA-COMP:9745"/>
        <dbReference type="Rhea" id="RHEA-COMP:9746"/>
        <dbReference type="ChEBI" id="CHEBI:15361"/>
        <dbReference type="ChEBI" id="CHEBI:29979"/>
        <dbReference type="ChEBI" id="CHEBI:58702"/>
        <dbReference type="ChEBI" id="CHEBI:64837"/>
        <dbReference type="EC" id="2.7.3.9"/>
    </reaction>
</comment>
<reference evidence="15 16" key="1">
    <citation type="submission" date="2017-07" db="EMBL/GenBank/DDBJ databases">
        <title>Elstera cyanobacteriorum sp. nov., a novel bacterium isolated from cyanobacterial aggregates in a eutrophic lake.</title>
        <authorList>
            <person name="Cai H."/>
        </authorList>
    </citation>
    <scope>NUCLEOTIDE SEQUENCE [LARGE SCALE GENOMIC DNA]</scope>
    <source>
        <strain evidence="15 16">TH019</strain>
    </source>
</reference>
<dbReference type="OrthoDB" id="9765468at2"/>
<dbReference type="Gene3D" id="1.10.274.10">
    <property type="entry name" value="PtsI, HPr-binding domain"/>
    <property type="match status" value="1"/>
</dbReference>
<comment type="cofactor">
    <cofactor evidence="2">
        <name>Mg(2+)</name>
        <dbReference type="ChEBI" id="CHEBI:18420"/>
    </cofactor>
</comment>
<evidence type="ECO:0000256" key="13">
    <source>
        <dbReference type="ARBA" id="ARBA00022842"/>
    </source>
</evidence>
<evidence type="ECO:0000256" key="7">
    <source>
        <dbReference type="ARBA" id="ARBA00022490"/>
    </source>
</evidence>
<evidence type="ECO:0000256" key="3">
    <source>
        <dbReference type="ARBA" id="ARBA00004496"/>
    </source>
</evidence>
<dbReference type="SUPFAM" id="SSF51621">
    <property type="entry name" value="Phosphoenolpyruvate/pyruvate domain"/>
    <property type="match status" value="1"/>
</dbReference>
<dbReference type="GO" id="GO:0008965">
    <property type="term" value="F:phosphoenolpyruvate-protein phosphotransferase activity"/>
    <property type="evidence" value="ECO:0007669"/>
    <property type="project" value="UniProtKB-EC"/>
</dbReference>
<dbReference type="SUPFAM" id="SSF47831">
    <property type="entry name" value="Enzyme I of the PEP:sugar phosphotransferase system HPr-binding (sub)domain"/>
    <property type="match status" value="1"/>
</dbReference>
<dbReference type="SMART" id="SM00065">
    <property type="entry name" value="GAF"/>
    <property type="match status" value="1"/>
</dbReference>
<proteinExistence type="inferred from homology"/>
<dbReference type="RefSeq" id="WP_094409505.1">
    <property type="nucleotide sequence ID" value="NZ_BMJZ01000002.1"/>
</dbReference>
<dbReference type="Pfam" id="PF02896">
    <property type="entry name" value="PEP-utilizers_C"/>
    <property type="match status" value="1"/>
</dbReference>
<dbReference type="PRINTS" id="PR01736">
    <property type="entry name" value="PHPHTRNFRASE"/>
</dbReference>
<dbReference type="InterPro" id="IPR029016">
    <property type="entry name" value="GAF-like_dom_sf"/>
</dbReference>
<evidence type="ECO:0000256" key="6">
    <source>
        <dbReference type="ARBA" id="ARBA00022448"/>
    </source>
</evidence>
<keyword evidence="15" id="KW-0670">Pyruvate</keyword>
<evidence type="ECO:0000256" key="12">
    <source>
        <dbReference type="ARBA" id="ARBA00022777"/>
    </source>
</evidence>
<comment type="similarity">
    <text evidence="4">Belongs to the PEP-utilizing enzyme family.</text>
</comment>
<evidence type="ECO:0000313" key="15">
    <source>
        <dbReference type="EMBL" id="OYQ17943.1"/>
    </source>
</evidence>
<dbReference type="Pfam" id="PF01590">
    <property type="entry name" value="GAF"/>
    <property type="match status" value="1"/>
</dbReference>
<keyword evidence="16" id="KW-1185">Reference proteome</keyword>
<dbReference type="GO" id="GO:0009401">
    <property type="term" value="P:phosphoenolpyruvate-dependent sugar phosphotransferase system"/>
    <property type="evidence" value="ECO:0007669"/>
    <property type="project" value="UniProtKB-KW"/>
</dbReference>
<feature type="domain" description="GAF" evidence="14">
    <location>
        <begin position="28"/>
        <end position="174"/>
    </location>
</feature>
<name>A0A255XLV0_9PROT</name>
<evidence type="ECO:0000256" key="8">
    <source>
        <dbReference type="ARBA" id="ARBA00022597"/>
    </source>
</evidence>
<dbReference type="SUPFAM" id="SSF55781">
    <property type="entry name" value="GAF domain-like"/>
    <property type="match status" value="1"/>
</dbReference>
<dbReference type="Proteomes" id="UP000216361">
    <property type="component" value="Unassembled WGS sequence"/>
</dbReference>
<dbReference type="InterPro" id="IPR008279">
    <property type="entry name" value="PEP-util_enz_mobile_dom"/>
</dbReference>
<gene>
    <name evidence="15" type="primary">ptsP</name>
    <name evidence="15" type="ORF">CHR90_13310</name>
</gene>
<dbReference type="InterPro" id="IPR036637">
    <property type="entry name" value="Phosphohistidine_dom_sf"/>
</dbReference>
<accession>A0A255XLV0</accession>
<dbReference type="InterPro" id="IPR000121">
    <property type="entry name" value="PEP_util_C"/>
</dbReference>
<dbReference type="InterPro" id="IPR036618">
    <property type="entry name" value="PtsI_HPr-bd_sf"/>
</dbReference>
<keyword evidence="6" id="KW-0813">Transport</keyword>
<evidence type="ECO:0000256" key="2">
    <source>
        <dbReference type="ARBA" id="ARBA00001946"/>
    </source>
</evidence>
<dbReference type="Pfam" id="PF00391">
    <property type="entry name" value="PEP-utilizers"/>
    <property type="match status" value="1"/>
</dbReference>
<dbReference type="Gene3D" id="3.50.30.10">
    <property type="entry name" value="Phosphohistidine domain"/>
    <property type="match status" value="1"/>
</dbReference>
<keyword evidence="8" id="KW-0762">Sugar transport</keyword>
<dbReference type="GO" id="GO:0046872">
    <property type="term" value="F:metal ion binding"/>
    <property type="evidence" value="ECO:0007669"/>
    <property type="project" value="UniProtKB-KW"/>
</dbReference>
<evidence type="ECO:0000256" key="10">
    <source>
        <dbReference type="ARBA" id="ARBA00022683"/>
    </source>
</evidence>
<evidence type="ECO:0000256" key="4">
    <source>
        <dbReference type="ARBA" id="ARBA00007837"/>
    </source>
</evidence>
<sequence length="754" mass="83091">MQTPPSAGWSGARRLLRRLRDLMAAGTTAEERLNQTVRLIASDMVAEVCSVYVMRAGEVLELFATEGLNPEAVHNTRMRVGEGLIGDIAAHARAIAASDAWAHPNFSYRPETGEDLFRSLMGVPIMRGGRVAGVLAVQNKAQRLYTDEELETLETVAMVLAELIASGDLINPSEPILADATAIVPRRLDGLRLNAGLAIGTALLHAPRVTIRQMVAENPAEELERLKTAVAAMHSQLDTLMTTTDISGELQDVMESYRMFAQDRGWLARIREAINSGLTAEAAVQKVQNDMRARMREVTDPYLRERLLDLEDLTARLLTHLSGAVFDSSEMPADAIVFARAMGPAELLDYDRTKLKGLVLEEGSATSHVAIVARALDIPVLGRVTEVLDRVETGDQVVVDGDNGQVFLRPGQDVLDAVRHSMQVKADLRQRYAAIRHMPSMTHDGQQVSLLLNAGLLIDLQHLDETGADGIGLYRTEIPFMVRSSYPDVATQTELYKKILDAADGRPVTFRTLDIGGDKTLPYFDAGEDENPAMGWRAIRIGLDRPLMLRQQLRAMILAAAGRELRVMFPMIATIAEFRAARALLDQELTRAEDRGEPLPDRVKVGAMLEVPSLMWQMPQLLARVDFLSVGSNDMMQFLFAWDRGSPRLSDRYDTLAPGALAFFDDLVRKARSASVPLTLCGEMAGRPLEAMALIGLGFRALSMSAGSIGPVKMMTRSLDVRQFRPLLDQTMHRPVETLRTVLRSYARDRGVAL</sequence>
<keyword evidence="9 15" id="KW-0808">Transferase</keyword>
<evidence type="ECO:0000256" key="9">
    <source>
        <dbReference type="ARBA" id="ARBA00022679"/>
    </source>
</evidence>
<dbReference type="InterPro" id="IPR023151">
    <property type="entry name" value="PEP_util_CS"/>
</dbReference>
<comment type="subcellular location">
    <subcellularLocation>
        <location evidence="3">Cytoplasm</location>
    </subcellularLocation>
</comment>
<dbReference type="InterPro" id="IPR003018">
    <property type="entry name" value="GAF"/>
</dbReference>
<dbReference type="InterPro" id="IPR008731">
    <property type="entry name" value="PTS_EIN"/>
</dbReference>
<dbReference type="InterPro" id="IPR050499">
    <property type="entry name" value="PEP-utilizing_PTS_enzyme"/>
</dbReference>
<comment type="caution">
    <text evidence="15">The sequence shown here is derived from an EMBL/GenBank/DDBJ whole genome shotgun (WGS) entry which is preliminary data.</text>
</comment>
<keyword evidence="13" id="KW-0460">Magnesium</keyword>
<keyword evidence="7" id="KW-0963">Cytoplasm</keyword>
<dbReference type="InterPro" id="IPR015813">
    <property type="entry name" value="Pyrv/PenolPyrv_kinase-like_dom"/>
</dbReference>
<dbReference type="Pfam" id="PF05524">
    <property type="entry name" value="PEP-utilisers_N"/>
    <property type="match status" value="1"/>
</dbReference>
<dbReference type="Gene3D" id="3.30.450.40">
    <property type="match status" value="1"/>
</dbReference>
<dbReference type="Gene3D" id="3.20.20.60">
    <property type="entry name" value="Phosphoenolpyruvate-binding domains"/>
    <property type="match status" value="1"/>
</dbReference>